<evidence type="ECO:0000256" key="10">
    <source>
        <dbReference type="PIRSR" id="PIRSR000388-3"/>
    </source>
</evidence>
<protein>
    <recommendedName>
        <fullName evidence="7">3-methyl-2-oxobutanoate hydroxymethyltransferase</fullName>
        <ecNumber evidence="7">2.1.2.11</ecNumber>
    </recommendedName>
    <alternativeName>
        <fullName evidence="7">Ketopantoate hydroxymethyltransferase</fullName>
        <shortName evidence="7">KPHMT</shortName>
    </alternativeName>
</protein>
<dbReference type="NCBIfam" id="NF001452">
    <property type="entry name" value="PRK00311.1"/>
    <property type="match status" value="1"/>
</dbReference>
<dbReference type="RefSeq" id="WP_136079998.1">
    <property type="nucleotide sequence ID" value="NZ_CAAHFG010000001.1"/>
</dbReference>
<name>A0A6C2U3R8_PONDE</name>
<dbReference type="FunFam" id="3.20.20.60:FF:000003">
    <property type="entry name" value="3-methyl-2-oxobutanoate hydroxymethyltransferase"/>
    <property type="match status" value="1"/>
</dbReference>
<dbReference type="GO" id="GO:0000287">
    <property type="term" value="F:magnesium ion binding"/>
    <property type="evidence" value="ECO:0007669"/>
    <property type="project" value="TreeGrafter"/>
</dbReference>
<keyword evidence="11" id="KW-0489">Methyltransferase</keyword>
<comment type="function">
    <text evidence="6 7">Catalyzes the reversible reaction in which hydroxymethyl group from 5,10-methylenetetrahydrofolate is transferred onto alpha-ketoisovalerate to form ketopantoate.</text>
</comment>
<keyword evidence="4 7" id="KW-0566">Pantothenate biosynthesis</keyword>
<keyword evidence="12" id="KW-1185">Reference proteome</keyword>
<dbReference type="SUPFAM" id="SSF51621">
    <property type="entry name" value="Phosphoenolpyruvate/pyruvate domain"/>
    <property type="match status" value="1"/>
</dbReference>
<dbReference type="InterPro" id="IPR040442">
    <property type="entry name" value="Pyrv_kinase-like_dom_sf"/>
</dbReference>
<evidence type="ECO:0000256" key="9">
    <source>
        <dbReference type="PIRSR" id="PIRSR000388-2"/>
    </source>
</evidence>
<keyword evidence="7 10" id="KW-0460">Magnesium</keyword>
<dbReference type="InterPro" id="IPR015813">
    <property type="entry name" value="Pyrv/PenolPyrv_kinase-like_dom"/>
</dbReference>
<evidence type="ECO:0000256" key="4">
    <source>
        <dbReference type="ARBA" id="ARBA00022655"/>
    </source>
</evidence>
<sequence>MKWTAAKIKALKGEQRIAMLTAYDALTASLVEDAGIPAILVGDSLGMTVLGYETTLPVGMDEMLHHTAAVSRGVKNALIIADMPFMSYQPSIAMALENAGRFIKEAHADAVKVEGGALRGELIESLVKNGVPVLGHIGLTPQSIKEMGGYKVQGKTSEQARQLMDDAMAVEQAGAFAIVLECVPAELGAMISGALSIPTIGIGAGVGCDGQVLVFTDLLGISGKPAPRFVKRFATLHPLISEALASYKSEVEDGSFPSEEHTY</sequence>
<feature type="binding site" evidence="7 9">
    <location>
        <position position="82"/>
    </location>
    <ligand>
        <name>3-methyl-2-oxobutanoate</name>
        <dbReference type="ChEBI" id="CHEBI:11851"/>
    </ligand>
</feature>
<dbReference type="PANTHER" id="PTHR20881">
    <property type="entry name" value="3-METHYL-2-OXOBUTANOATE HYDROXYMETHYLTRANSFERASE"/>
    <property type="match status" value="1"/>
</dbReference>
<dbReference type="Proteomes" id="UP000366872">
    <property type="component" value="Unassembled WGS sequence"/>
</dbReference>
<keyword evidence="5 7" id="KW-0808">Transferase</keyword>
<proteinExistence type="inferred from homology"/>
<comment type="pathway">
    <text evidence="1 7">Cofactor biosynthesis; (R)-pantothenate biosynthesis; (R)-pantoate from 3-methyl-2-oxobutanoate: step 1/2.</text>
</comment>
<dbReference type="UniPathway" id="UPA00028">
    <property type="reaction ID" value="UER00003"/>
</dbReference>
<dbReference type="Gene3D" id="3.20.20.60">
    <property type="entry name" value="Phosphoenolpyruvate-binding domains"/>
    <property type="match status" value="1"/>
</dbReference>
<dbReference type="EC" id="2.1.2.11" evidence="7"/>
<comment type="similarity">
    <text evidence="2 7">Belongs to the PanB family.</text>
</comment>
<feature type="binding site" evidence="7 9">
    <location>
        <begin position="43"/>
        <end position="44"/>
    </location>
    <ligand>
        <name>3-methyl-2-oxobutanoate</name>
        <dbReference type="ChEBI" id="CHEBI:11851"/>
    </ligand>
</feature>
<feature type="active site" description="Proton acceptor" evidence="7 8">
    <location>
        <position position="181"/>
    </location>
</feature>
<evidence type="ECO:0000256" key="6">
    <source>
        <dbReference type="ARBA" id="ARBA00056497"/>
    </source>
</evidence>
<evidence type="ECO:0000313" key="12">
    <source>
        <dbReference type="Proteomes" id="UP000366872"/>
    </source>
</evidence>
<feature type="binding site" evidence="7 10">
    <location>
        <position position="114"/>
    </location>
    <ligand>
        <name>Mg(2+)</name>
        <dbReference type="ChEBI" id="CHEBI:18420"/>
    </ligand>
</feature>
<comment type="subcellular location">
    <subcellularLocation>
        <location evidence="7">Cytoplasm</location>
    </subcellularLocation>
</comment>
<dbReference type="GO" id="GO:0032259">
    <property type="term" value="P:methylation"/>
    <property type="evidence" value="ECO:0007669"/>
    <property type="project" value="UniProtKB-KW"/>
</dbReference>
<feature type="binding site" evidence="7 10">
    <location>
        <position position="82"/>
    </location>
    <ligand>
        <name>Mg(2+)</name>
        <dbReference type="ChEBI" id="CHEBI:18420"/>
    </ligand>
</feature>
<evidence type="ECO:0000256" key="7">
    <source>
        <dbReference type="HAMAP-Rule" id="MF_00156"/>
    </source>
</evidence>
<accession>A0A6C2U3R8</accession>
<dbReference type="GO" id="GO:0005737">
    <property type="term" value="C:cytoplasm"/>
    <property type="evidence" value="ECO:0007669"/>
    <property type="project" value="UniProtKB-SubCell"/>
</dbReference>
<evidence type="ECO:0000313" key="11">
    <source>
        <dbReference type="EMBL" id="VGO14525.1"/>
    </source>
</evidence>
<comment type="subunit">
    <text evidence="3 7">Homodecamer; pentamer of dimers.</text>
</comment>
<keyword evidence="7" id="KW-0963">Cytoplasm</keyword>
<comment type="cofactor">
    <cofactor evidence="7 10">
        <name>Mg(2+)</name>
        <dbReference type="ChEBI" id="CHEBI:18420"/>
    </cofactor>
    <text evidence="7 10">Binds 1 Mg(2+) ion per subunit.</text>
</comment>
<evidence type="ECO:0000256" key="3">
    <source>
        <dbReference type="ARBA" id="ARBA00011424"/>
    </source>
</evidence>
<dbReference type="HAMAP" id="MF_00156">
    <property type="entry name" value="PanB"/>
    <property type="match status" value="1"/>
</dbReference>
<dbReference type="GO" id="GO:0008168">
    <property type="term" value="F:methyltransferase activity"/>
    <property type="evidence" value="ECO:0007669"/>
    <property type="project" value="UniProtKB-KW"/>
</dbReference>
<dbReference type="Pfam" id="PF02548">
    <property type="entry name" value="Pantoate_transf"/>
    <property type="match status" value="1"/>
</dbReference>
<evidence type="ECO:0000256" key="1">
    <source>
        <dbReference type="ARBA" id="ARBA00005033"/>
    </source>
</evidence>
<keyword evidence="7 10" id="KW-0479">Metal-binding</keyword>
<organism evidence="11 12">
    <name type="scientific">Pontiella desulfatans</name>
    <dbReference type="NCBI Taxonomy" id="2750659"/>
    <lineage>
        <taxon>Bacteria</taxon>
        <taxon>Pseudomonadati</taxon>
        <taxon>Kiritimatiellota</taxon>
        <taxon>Kiritimatiellia</taxon>
        <taxon>Kiritimatiellales</taxon>
        <taxon>Pontiellaceae</taxon>
        <taxon>Pontiella</taxon>
    </lineage>
</organism>
<dbReference type="GO" id="GO:0003864">
    <property type="term" value="F:3-methyl-2-oxobutanoate hydroxymethyltransferase activity"/>
    <property type="evidence" value="ECO:0007669"/>
    <property type="project" value="UniProtKB-UniRule"/>
</dbReference>
<evidence type="ECO:0000256" key="5">
    <source>
        <dbReference type="ARBA" id="ARBA00022679"/>
    </source>
</evidence>
<dbReference type="InterPro" id="IPR003700">
    <property type="entry name" value="Pantoate_hydroxy_MeTrfase"/>
</dbReference>
<gene>
    <name evidence="7 11" type="primary">panB</name>
    <name evidence="11" type="ORF">PDESU_03088</name>
</gene>
<dbReference type="PANTHER" id="PTHR20881:SF0">
    <property type="entry name" value="3-METHYL-2-OXOBUTANOATE HYDROXYMETHYLTRANSFERASE"/>
    <property type="match status" value="1"/>
</dbReference>
<dbReference type="GO" id="GO:0015940">
    <property type="term" value="P:pantothenate biosynthetic process"/>
    <property type="evidence" value="ECO:0007669"/>
    <property type="project" value="UniProtKB-UniRule"/>
</dbReference>
<feature type="binding site" evidence="7 9">
    <location>
        <position position="112"/>
    </location>
    <ligand>
        <name>3-methyl-2-oxobutanoate</name>
        <dbReference type="ChEBI" id="CHEBI:11851"/>
    </ligand>
</feature>
<dbReference type="AlphaFoldDB" id="A0A6C2U3R8"/>
<dbReference type="CDD" id="cd06557">
    <property type="entry name" value="KPHMT-like"/>
    <property type="match status" value="1"/>
</dbReference>
<comment type="catalytic activity">
    <reaction evidence="7">
        <text>(6R)-5,10-methylene-5,6,7,8-tetrahydrofolate + 3-methyl-2-oxobutanoate + H2O = 2-dehydropantoate + (6S)-5,6,7,8-tetrahydrofolate</text>
        <dbReference type="Rhea" id="RHEA:11824"/>
        <dbReference type="ChEBI" id="CHEBI:11561"/>
        <dbReference type="ChEBI" id="CHEBI:11851"/>
        <dbReference type="ChEBI" id="CHEBI:15377"/>
        <dbReference type="ChEBI" id="CHEBI:15636"/>
        <dbReference type="ChEBI" id="CHEBI:57453"/>
        <dbReference type="EC" id="2.1.2.11"/>
    </reaction>
</comment>
<feature type="binding site" evidence="7 10">
    <location>
        <position position="43"/>
    </location>
    <ligand>
        <name>Mg(2+)</name>
        <dbReference type="ChEBI" id="CHEBI:18420"/>
    </ligand>
</feature>
<dbReference type="PIRSF" id="PIRSF000388">
    <property type="entry name" value="Pantoate_hydroxy_MeTrfase"/>
    <property type="match status" value="1"/>
</dbReference>
<reference evidence="11 12" key="1">
    <citation type="submission" date="2019-04" db="EMBL/GenBank/DDBJ databases">
        <authorList>
            <person name="Van Vliet M D."/>
        </authorList>
    </citation>
    <scope>NUCLEOTIDE SEQUENCE [LARGE SCALE GENOMIC DNA]</scope>
    <source>
        <strain evidence="11 12">F1</strain>
    </source>
</reference>
<evidence type="ECO:0000256" key="8">
    <source>
        <dbReference type="PIRSR" id="PIRSR000388-1"/>
    </source>
</evidence>
<evidence type="ECO:0000256" key="2">
    <source>
        <dbReference type="ARBA" id="ARBA00008676"/>
    </source>
</evidence>
<dbReference type="NCBIfam" id="TIGR00222">
    <property type="entry name" value="panB"/>
    <property type="match status" value="1"/>
</dbReference>
<dbReference type="EMBL" id="CAAHFG010000001">
    <property type="protein sequence ID" value="VGO14525.1"/>
    <property type="molecule type" value="Genomic_DNA"/>
</dbReference>